<feature type="compositionally biased region" description="Low complexity" evidence="4">
    <location>
        <begin position="239"/>
        <end position="251"/>
    </location>
</feature>
<keyword evidence="5" id="KW-0812">Transmembrane</keyword>
<protein>
    <recommendedName>
        <fullName evidence="8">G-protein coupled receptors family 1 profile domain-containing protein</fullName>
    </recommendedName>
</protein>
<dbReference type="EMBL" id="RQTK01000259">
    <property type="protein sequence ID" value="RUS83064.1"/>
    <property type="molecule type" value="Genomic_DNA"/>
</dbReference>
<comment type="subcellular location">
    <subcellularLocation>
        <location evidence="1">Cell membrane</location>
        <topology evidence="1">Multi-pass membrane protein</topology>
    </subcellularLocation>
</comment>
<dbReference type="GO" id="GO:0004930">
    <property type="term" value="F:G protein-coupled receptor activity"/>
    <property type="evidence" value="ECO:0007669"/>
    <property type="project" value="TreeGrafter"/>
</dbReference>
<evidence type="ECO:0000313" key="6">
    <source>
        <dbReference type="EMBL" id="RUS83064.1"/>
    </source>
</evidence>
<dbReference type="SUPFAM" id="SSF81321">
    <property type="entry name" value="Family A G protein-coupled receptor-like"/>
    <property type="match status" value="1"/>
</dbReference>
<feature type="transmembrane region" description="Helical" evidence="5">
    <location>
        <begin position="136"/>
        <end position="158"/>
    </location>
</feature>
<dbReference type="Gene3D" id="1.20.1070.10">
    <property type="entry name" value="Rhodopsin 7-helix transmembrane proteins"/>
    <property type="match status" value="1"/>
</dbReference>
<name>A0A433TNA7_ELYCH</name>
<dbReference type="GO" id="GO:0005886">
    <property type="term" value="C:plasma membrane"/>
    <property type="evidence" value="ECO:0007669"/>
    <property type="project" value="UniProtKB-SubCell"/>
</dbReference>
<sequence length="279" mass="31616">MMTPARSLCWICFSWVVVISFCCPPLFSLEASIFDDASYICMIDTKQQIAYVMTAGALVCTPSVVTTVVTGRYLFTKSFKKQIQFYEKVFVDLSSRPWNYHITFTMSVVFFGVWFPFTCVNIIIKYFLDVDMDRNLLFVLSWLGISTGFSQFIVLFLMSPDFRRALKELMRFPEFCRQNVEATECVRTEYGIEARYTPPPAYLNFFEKQHSLDRESSDVDSSPSFSKGAGERRKQSQRSGTYVSGSTSTGSLPFVDAVESVTGTQHRGVSSASNSPARV</sequence>
<gene>
    <name evidence="6" type="ORF">EGW08_009150</name>
</gene>
<feature type="compositionally biased region" description="Polar residues" evidence="4">
    <location>
        <begin position="261"/>
        <end position="279"/>
    </location>
</feature>
<feature type="transmembrane region" description="Helical" evidence="5">
    <location>
        <begin position="102"/>
        <end position="124"/>
    </location>
</feature>
<dbReference type="OrthoDB" id="6376512at2759"/>
<keyword evidence="7" id="KW-1185">Reference proteome</keyword>
<dbReference type="Proteomes" id="UP000271974">
    <property type="component" value="Unassembled WGS sequence"/>
</dbReference>
<keyword evidence="2" id="KW-1003">Cell membrane</keyword>
<proteinExistence type="predicted"/>
<organism evidence="6 7">
    <name type="scientific">Elysia chlorotica</name>
    <name type="common">Eastern emerald elysia</name>
    <name type="synonym">Sea slug</name>
    <dbReference type="NCBI Taxonomy" id="188477"/>
    <lineage>
        <taxon>Eukaryota</taxon>
        <taxon>Metazoa</taxon>
        <taxon>Spiralia</taxon>
        <taxon>Lophotrochozoa</taxon>
        <taxon>Mollusca</taxon>
        <taxon>Gastropoda</taxon>
        <taxon>Heterobranchia</taxon>
        <taxon>Euthyneura</taxon>
        <taxon>Panpulmonata</taxon>
        <taxon>Sacoglossa</taxon>
        <taxon>Placobranchoidea</taxon>
        <taxon>Plakobranchidae</taxon>
        <taxon>Elysia</taxon>
    </lineage>
</organism>
<dbReference type="GO" id="GO:0032870">
    <property type="term" value="P:cellular response to hormone stimulus"/>
    <property type="evidence" value="ECO:0007669"/>
    <property type="project" value="TreeGrafter"/>
</dbReference>
<feature type="transmembrane region" description="Helical" evidence="5">
    <location>
        <begin position="49"/>
        <end position="75"/>
    </location>
</feature>
<evidence type="ECO:0000256" key="1">
    <source>
        <dbReference type="ARBA" id="ARBA00004651"/>
    </source>
</evidence>
<dbReference type="STRING" id="188477.A0A433TNA7"/>
<keyword evidence="3" id="KW-0675">Receptor</keyword>
<feature type="region of interest" description="Disordered" evidence="4">
    <location>
        <begin position="213"/>
        <end position="279"/>
    </location>
</feature>
<evidence type="ECO:0000256" key="4">
    <source>
        <dbReference type="SAM" id="MobiDB-lite"/>
    </source>
</evidence>
<dbReference type="PANTHER" id="PTHR24241">
    <property type="entry name" value="NEUROPEPTIDE RECEPTOR-RELATED G-PROTEIN COUPLED RECEPTOR"/>
    <property type="match status" value="1"/>
</dbReference>
<feature type="transmembrane region" description="Helical" evidence="5">
    <location>
        <begin position="7"/>
        <end position="29"/>
    </location>
</feature>
<dbReference type="PANTHER" id="PTHR24241:SF170">
    <property type="entry name" value="G-PROTEIN COUPLED RECEPTORS FAMILY 1 PROFILE DOMAIN-CONTAINING PROTEIN"/>
    <property type="match status" value="1"/>
</dbReference>
<dbReference type="GO" id="GO:0042277">
    <property type="term" value="F:peptide binding"/>
    <property type="evidence" value="ECO:0007669"/>
    <property type="project" value="TreeGrafter"/>
</dbReference>
<evidence type="ECO:0000256" key="5">
    <source>
        <dbReference type="SAM" id="Phobius"/>
    </source>
</evidence>
<evidence type="ECO:0000313" key="7">
    <source>
        <dbReference type="Proteomes" id="UP000271974"/>
    </source>
</evidence>
<keyword evidence="5" id="KW-1133">Transmembrane helix</keyword>
<dbReference type="AlphaFoldDB" id="A0A433TNA7"/>
<accession>A0A433TNA7</accession>
<evidence type="ECO:0000256" key="3">
    <source>
        <dbReference type="ARBA" id="ARBA00023170"/>
    </source>
</evidence>
<evidence type="ECO:0000256" key="2">
    <source>
        <dbReference type="ARBA" id="ARBA00022475"/>
    </source>
</evidence>
<comment type="caution">
    <text evidence="6">The sequence shown here is derived from an EMBL/GenBank/DDBJ whole genome shotgun (WGS) entry which is preliminary data.</text>
</comment>
<keyword evidence="5" id="KW-0472">Membrane</keyword>
<evidence type="ECO:0008006" key="8">
    <source>
        <dbReference type="Google" id="ProtNLM"/>
    </source>
</evidence>
<reference evidence="6 7" key="1">
    <citation type="submission" date="2019-01" db="EMBL/GenBank/DDBJ databases">
        <title>A draft genome assembly of the solar-powered sea slug Elysia chlorotica.</title>
        <authorList>
            <person name="Cai H."/>
            <person name="Li Q."/>
            <person name="Fang X."/>
            <person name="Li J."/>
            <person name="Curtis N.E."/>
            <person name="Altenburger A."/>
            <person name="Shibata T."/>
            <person name="Feng M."/>
            <person name="Maeda T."/>
            <person name="Schwartz J.A."/>
            <person name="Shigenobu S."/>
            <person name="Lundholm N."/>
            <person name="Nishiyama T."/>
            <person name="Yang H."/>
            <person name="Hasebe M."/>
            <person name="Li S."/>
            <person name="Pierce S.K."/>
            <person name="Wang J."/>
        </authorList>
    </citation>
    <scope>NUCLEOTIDE SEQUENCE [LARGE SCALE GENOMIC DNA]</scope>
    <source>
        <strain evidence="6">EC2010</strain>
        <tissue evidence="6">Whole organism of an adult</tissue>
    </source>
</reference>